<dbReference type="InterPro" id="IPR015353">
    <property type="entry name" value="Rubisco_LSMT_subst-bd"/>
</dbReference>
<dbReference type="SUPFAM" id="SSF82199">
    <property type="entry name" value="SET domain"/>
    <property type="match status" value="1"/>
</dbReference>
<reference evidence="7 8" key="1">
    <citation type="submission" date="2019-03" db="EMBL/GenBank/DDBJ databases">
        <title>Sequencing 23 genomes of Wallemia ichthyophaga.</title>
        <authorList>
            <person name="Gostincar C."/>
        </authorList>
    </citation>
    <scope>NUCLEOTIDE SEQUENCE [LARGE SCALE GENOMIC DNA]</scope>
    <source>
        <strain evidence="7 8">EXF-6200</strain>
    </source>
</reference>
<dbReference type="InterPro" id="IPR011383">
    <property type="entry name" value="N-lys_methylase_SETD6"/>
</dbReference>
<evidence type="ECO:0000256" key="2">
    <source>
        <dbReference type="ARBA" id="ARBA00022603"/>
    </source>
</evidence>
<dbReference type="GO" id="GO:0016279">
    <property type="term" value="F:protein-lysine N-methyltransferase activity"/>
    <property type="evidence" value="ECO:0007669"/>
    <property type="project" value="InterPro"/>
</dbReference>
<dbReference type="Gene3D" id="3.90.1420.10">
    <property type="entry name" value="Rubisco LSMT, substrate-binding domain"/>
    <property type="match status" value="1"/>
</dbReference>
<dbReference type="OMA" id="RVDWWLE"/>
<dbReference type="PANTHER" id="PTHR13271:SF34">
    <property type="entry name" value="N-LYSINE METHYLTRANSFERASE SETD6"/>
    <property type="match status" value="1"/>
</dbReference>
<dbReference type="InterPro" id="IPR046341">
    <property type="entry name" value="SET_dom_sf"/>
</dbReference>
<organism evidence="7 8">
    <name type="scientific">Wallemia ichthyophaga</name>
    <dbReference type="NCBI Taxonomy" id="245174"/>
    <lineage>
        <taxon>Eukaryota</taxon>
        <taxon>Fungi</taxon>
        <taxon>Dikarya</taxon>
        <taxon>Basidiomycota</taxon>
        <taxon>Wallemiomycotina</taxon>
        <taxon>Wallemiomycetes</taxon>
        <taxon>Wallemiales</taxon>
        <taxon>Wallemiaceae</taxon>
        <taxon>Wallemia</taxon>
    </lineage>
</organism>
<dbReference type="Gene3D" id="3.90.1410.10">
    <property type="entry name" value="set domain protein methyltransferase, domain 1"/>
    <property type="match status" value="1"/>
</dbReference>
<dbReference type="InterPro" id="IPR050600">
    <property type="entry name" value="SETD3_SETD6_MTase"/>
</dbReference>
<name>A0A4T0JLC3_WALIC</name>
<dbReference type="EMBL" id="SPOI01000012">
    <property type="protein sequence ID" value="TIB41992.1"/>
    <property type="molecule type" value="Genomic_DNA"/>
</dbReference>
<evidence type="ECO:0000256" key="5">
    <source>
        <dbReference type="ARBA" id="ARBA00030096"/>
    </source>
</evidence>
<dbReference type="PIRSF" id="PIRSF011771">
    <property type="entry name" value="RMS1_SET"/>
    <property type="match status" value="1"/>
</dbReference>
<protein>
    <recommendedName>
        <fullName evidence="1">N-lysine methyltransferase SETD6</fullName>
    </recommendedName>
    <alternativeName>
        <fullName evidence="5">SET domain-containing protein 6</fullName>
    </alternativeName>
</protein>
<evidence type="ECO:0000313" key="7">
    <source>
        <dbReference type="EMBL" id="TIB41992.1"/>
    </source>
</evidence>
<sequence>MGRGLVAVADIKPQQSLFSIPRHIVLSTKTSAFKDVVGNDVYAQLQNGDEANWTPLIMAMCWEYLQGESSKWHSYFSILPDQFTSLMFWPKQDLDLLKGTTVITRIGLEDIEAEYGRVSQIIKTNHNVFGDSQRYSLDLFKRMGSLILSRSFTVLDWKPEEENEDGESDEEEEVDLRTSVDVVSMVPMADILNARSDSANAHTEYEEHNLRMIALKDIKAGEQVFNTYDDPPNSDLLRRYGHVDYTPLSKDSEYMGNRYNVAEIPADLILEKALPNANEKMKERRVEFLLDECGEDVFEITNDDAVPDLLKICVVLFTLPDTDFKKHEKSRKVPKASVFSKENAELLAKAIKERIEQYGGVLEDDIAKLDKSDTLSQNQFNALVLTVGERRILTKALEELDKNDYSQKKQRVN</sequence>
<dbReference type="PANTHER" id="PTHR13271">
    <property type="entry name" value="UNCHARACTERIZED PUTATIVE METHYLTRANSFERASE"/>
    <property type="match status" value="1"/>
</dbReference>
<dbReference type="GO" id="GO:0005634">
    <property type="term" value="C:nucleus"/>
    <property type="evidence" value="ECO:0007669"/>
    <property type="project" value="TreeGrafter"/>
</dbReference>
<dbReference type="Pfam" id="PF00856">
    <property type="entry name" value="SET"/>
    <property type="match status" value="1"/>
</dbReference>
<dbReference type="InterPro" id="IPR036464">
    <property type="entry name" value="Rubisco_LSMT_subst-bd_sf"/>
</dbReference>
<dbReference type="SUPFAM" id="SSF81822">
    <property type="entry name" value="RuBisCo LSMT C-terminal, substrate-binding domain"/>
    <property type="match status" value="1"/>
</dbReference>
<keyword evidence="2" id="KW-0489">Methyltransferase</keyword>
<dbReference type="GO" id="GO:0032259">
    <property type="term" value="P:methylation"/>
    <property type="evidence" value="ECO:0007669"/>
    <property type="project" value="UniProtKB-KW"/>
</dbReference>
<proteinExistence type="predicted"/>
<dbReference type="PROSITE" id="PS50280">
    <property type="entry name" value="SET"/>
    <property type="match status" value="1"/>
</dbReference>
<keyword evidence="4" id="KW-0949">S-adenosyl-L-methionine</keyword>
<evidence type="ECO:0000313" key="8">
    <source>
        <dbReference type="Proteomes" id="UP000310689"/>
    </source>
</evidence>
<evidence type="ECO:0000256" key="4">
    <source>
        <dbReference type="ARBA" id="ARBA00022691"/>
    </source>
</evidence>
<dbReference type="AlphaFoldDB" id="A0A4T0JLC3"/>
<comment type="caution">
    <text evidence="7">The sequence shown here is derived from an EMBL/GenBank/DDBJ whole genome shotgun (WGS) entry which is preliminary data.</text>
</comment>
<gene>
    <name evidence="7" type="ORF">E3P86_00525</name>
</gene>
<evidence type="ECO:0000256" key="3">
    <source>
        <dbReference type="ARBA" id="ARBA00022679"/>
    </source>
</evidence>
<keyword evidence="3" id="KW-0808">Transferase</keyword>
<accession>A0A4T0JLC3</accession>
<dbReference type="Proteomes" id="UP000310689">
    <property type="component" value="Unassembled WGS sequence"/>
</dbReference>
<dbReference type="InterPro" id="IPR001214">
    <property type="entry name" value="SET_dom"/>
</dbReference>
<evidence type="ECO:0000259" key="6">
    <source>
        <dbReference type="PROSITE" id="PS50280"/>
    </source>
</evidence>
<evidence type="ECO:0000256" key="1">
    <source>
        <dbReference type="ARBA" id="ARBA00016973"/>
    </source>
</evidence>
<feature type="domain" description="SET" evidence="6">
    <location>
        <begin position="1"/>
        <end position="229"/>
    </location>
</feature>
<dbReference type="Pfam" id="PF09273">
    <property type="entry name" value="Rubis-subs-bind"/>
    <property type="match status" value="1"/>
</dbReference>